<dbReference type="STRING" id="1219077.VAZ01S_023_00220"/>
<dbReference type="Gene3D" id="3.10.450.430">
    <property type="entry name" value="Protein of unknown function DUF2787"/>
    <property type="match status" value="1"/>
</dbReference>
<reference evidence="1 2" key="1">
    <citation type="submission" date="2013-09" db="EMBL/GenBank/DDBJ databases">
        <title>Whole genome shotgun sequence of Vibrio azureus NBRC 104587.</title>
        <authorList>
            <person name="Isaki S."/>
            <person name="Hosoyama A."/>
            <person name="Numata M."/>
            <person name="Hashimoto M."/>
            <person name="Hosoyama Y."/>
            <person name="Tsuchikane K."/>
            <person name="Noguchi M."/>
            <person name="Hirakata S."/>
            <person name="Ichikawa N."/>
            <person name="Ohji S."/>
            <person name="Yamazoe A."/>
            <person name="Fujita N."/>
        </authorList>
    </citation>
    <scope>NUCLEOTIDE SEQUENCE [LARGE SCALE GENOMIC DNA]</scope>
    <source>
        <strain evidence="1 2">NBRC 104587</strain>
    </source>
</reference>
<evidence type="ECO:0000313" key="1">
    <source>
        <dbReference type="EMBL" id="GAD75255.1"/>
    </source>
</evidence>
<dbReference type="Pfam" id="PF10980">
    <property type="entry name" value="DUF2787"/>
    <property type="match status" value="1"/>
</dbReference>
<dbReference type="OrthoDB" id="5589278at2"/>
<dbReference type="Proteomes" id="UP000016567">
    <property type="component" value="Unassembled WGS sequence"/>
</dbReference>
<gene>
    <name evidence="1" type="ORF">VAZ01S_023_00220</name>
</gene>
<dbReference type="PANTHER" id="PTHR38978">
    <property type="entry name" value="DUF2787 DOMAIN-CONTAINING PROTEIN"/>
    <property type="match status" value="1"/>
</dbReference>
<dbReference type="RefSeq" id="WP_021709014.1">
    <property type="nucleotide sequence ID" value="NZ_BAOB01000408.1"/>
</dbReference>
<dbReference type="PANTHER" id="PTHR38978:SF2">
    <property type="entry name" value="DUF2787 DOMAIN-CONTAINING PROTEIN"/>
    <property type="match status" value="1"/>
</dbReference>
<sequence>MLTLKQNLPITVPNELIEFISEHVQRDGISIIGFNDTNYHPSTGGFRPVEVMVEKLGNYVALHYYTEFAYEGQSSDAQLCKSNDFDLSLNTYYSEFMGIMPLNDEVSETFEMFVKNTISYANLGMYDELKVDFLGGHLLLHKDIVEV</sequence>
<organism evidence="1 2">
    <name type="scientific">Vibrio azureus NBRC 104587</name>
    <dbReference type="NCBI Taxonomy" id="1219077"/>
    <lineage>
        <taxon>Bacteria</taxon>
        <taxon>Pseudomonadati</taxon>
        <taxon>Pseudomonadota</taxon>
        <taxon>Gammaproteobacteria</taxon>
        <taxon>Vibrionales</taxon>
        <taxon>Vibrionaceae</taxon>
        <taxon>Vibrio</taxon>
    </lineage>
</organism>
<dbReference type="EMBL" id="BATL01000023">
    <property type="protein sequence ID" value="GAD75255.1"/>
    <property type="molecule type" value="Genomic_DNA"/>
</dbReference>
<dbReference type="InterPro" id="IPR021248">
    <property type="entry name" value="DUF2787"/>
</dbReference>
<evidence type="ECO:0000313" key="2">
    <source>
        <dbReference type="Proteomes" id="UP000016567"/>
    </source>
</evidence>
<dbReference type="AlphaFoldDB" id="U3ANA7"/>
<protein>
    <recommendedName>
        <fullName evidence="3">DUF2787 domain-containing protein</fullName>
    </recommendedName>
</protein>
<accession>U3ANA7</accession>
<name>U3ANA7_9VIBR</name>
<keyword evidence="2" id="KW-1185">Reference proteome</keyword>
<comment type="caution">
    <text evidence="1">The sequence shown here is derived from an EMBL/GenBank/DDBJ whole genome shotgun (WGS) entry which is preliminary data.</text>
</comment>
<evidence type="ECO:0008006" key="3">
    <source>
        <dbReference type="Google" id="ProtNLM"/>
    </source>
</evidence>
<proteinExistence type="predicted"/>